<feature type="chain" id="PRO_5046415116" evidence="1">
    <location>
        <begin position="28"/>
        <end position="368"/>
    </location>
</feature>
<keyword evidence="3" id="KW-1185">Reference proteome</keyword>
<protein>
    <submittedName>
        <fullName evidence="2">Uncharacterized protein</fullName>
    </submittedName>
</protein>
<organism evidence="2 3">
    <name type="scientific">Nocardioides endophyticus</name>
    <dbReference type="NCBI Taxonomy" id="1353775"/>
    <lineage>
        <taxon>Bacteria</taxon>
        <taxon>Bacillati</taxon>
        <taxon>Actinomycetota</taxon>
        <taxon>Actinomycetes</taxon>
        <taxon>Propionibacteriales</taxon>
        <taxon>Nocardioidaceae</taxon>
        <taxon>Nocardioides</taxon>
    </lineage>
</organism>
<accession>A0ABP8YPK4</accession>
<evidence type="ECO:0000313" key="2">
    <source>
        <dbReference type="EMBL" id="GAA4735116.1"/>
    </source>
</evidence>
<evidence type="ECO:0000313" key="3">
    <source>
        <dbReference type="Proteomes" id="UP001499882"/>
    </source>
</evidence>
<evidence type="ECO:0000256" key="1">
    <source>
        <dbReference type="SAM" id="SignalP"/>
    </source>
</evidence>
<feature type="signal peptide" evidence="1">
    <location>
        <begin position="1"/>
        <end position="27"/>
    </location>
</feature>
<dbReference type="RefSeq" id="WP_345526482.1">
    <property type="nucleotide sequence ID" value="NZ_BAABKN010000012.1"/>
</dbReference>
<dbReference type="EMBL" id="BAABKN010000012">
    <property type="protein sequence ID" value="GAA4735116.1"/>
    <property type="molecule type" value="Genomic_DNA"/>
</dbReference>
<dbReference type="Proteomes" id="UP001499882">
    <property type="component" value="Unassembled WGS sequence"/>
</dbReference>
<reference evidence="3" key="1">
    <citation type="journal article" date="2019" name="Int. J. Syst. Evol. Microbiol.">
        <title>The Global Catalogue of Microorganisms (GCM) 10K type strain sequencing project: providing services to taxonomists for standard genome sequencing and annotation.</title>
        <authorList>
            <consortium name="The Broad Institute Genomics Platform"/>
            <consortium name="The Broad Institute Genome Sequencing Center for Infectious Disease"/>
            <person name="Wu L."/>
            <person name="Ma J."/>
        </authorList>
    </citation>
    <scope>NUCLEOTIDE SEQUENCE [LARGE SCALE GENOMIC DNA]</scope>
    <source>
        <strain evidence="3">JCM 18532</strain>
    </source>
</reference>
<name>A0ABP8YPK4_9ACTN</name>
<sequence>MKLSKVIGTAVATVALVAGLATAPVAAATPPDARIKPSDLPVGAKPAAAWLDDGQLHKPDGTSVEVNGSEEVAGNAYRARGGWVLSFSWKRFWTGFVQPDGTKRRDARGQVELVSEDGRSYISDDTHYDRRLDHCVTILRQIRVRDGVVLAQRRFPCPVYGETSALQMSSGRVLLERDERLGRDGGGDQRYTTMWWTPRTGKVAVIWRRTARPDAVLTRPAASLAAGAVSVREGRSGQAIRDLRSRRSLWRLPTGEHAVEFSPRGDVLLTVTETETIGEDDVRALRIRKARTGRLLSTFRITLDLPFIKTWESPSVFVVRTADRIERGAGHAWVGTALVRCSTRTYECGRVDVAGDVELAVSVNRARN</sequence>
<gene>
    <name evidence="2" type="ORF">GCM10023350_18570</name>
</gene>
<comment type="caution">
    <text evidence="2">The sequence shown here is derived from an EMBL/GenBank/DDBJ whole genome shotgun (WGS) entry which is preliminary data.</text>
</comment>
<proteinExistence type="predicted"/>
<keyword evidence="1" id="KW-0732">Signal</keyword>